<sequence>MNSVFGQGHTVNKFTYKLAKQLRKSATQACAALAIAVFALAGFSDEARAQETDQATKTLVLFGDSLMAGYGLAHENGFAPKLEAALKDAGHDVEVVNSSVSGDTTAAGLARLDWALVDKPDAVLLELGANDALRGMEPSQTRENLAEILEKLRGMDVDVLLAGMMAPPNMGTAYGNEFNSIYPDLASRYQVDLYPFFLEGVAAEPSLNQDDGMHPNAEGVDVIVKSILPDVINLLQTSDAS</sequence>
<keyword evidence="1" id="KW-0732">Signal</keyword>
<dbReference type="AlphaFoldDB" id="A0A367VIX3"/>
<protein>
    <submittedName>
        <fullName evidence="3">Lysophospholipase</fullName>
    </submittedName>
</protein>
<dbReference type="Gene3D" id="3.40.50.1110">
    <property type="entry name" value="SGNH hydrolase"/>
    <property type="match status" value="1"/>
</dbReference>
<dbReference type="SUPFAM" id="SSF52266">
    <property type="entry name" value="SGNH hydrolase"/>
    <property type="match status" value="1"/>
</dbReference>
<evidence type="ECO:0000313" key="3">
    <source>
        <dbReference type="EMBL" id="RCK24381.1"/>
    </source>
</evidence>
<evidence type="ECO:0000256" key="1">
    <source>
        <dbReference type="SAM" id="SignalP"/>
    </source>
</evidence>
<feature type="domain" description="SGNH hydrolase-type esterase" evidence="2">
    <location>
        <begin position="61"/>
        <end position="220"/>
    </location>
</feature>
<dbReference type="PANTHER" id="PTHR30383">
    <property type="entry name" value="THIOESTERASE 1/PROTEASE 1/LYSOPHOSPHOLIPASE L1"/>
    <property type="match status" value="1"/>
</dbReference>
<evidence type="ECO:0000259" key="2">
    <source>
        <dbReference type="Pfam" id="PF13472"/>
    </source>
</evidence>
<dbReference type="CDD" id="cd01822">
    <property type="entry name" value="Lysophospholipase_L1_like"/>
    <property type="match status" value="1"/>
</dbReference>
<evidence type="ECO:0000313" key="4">
    <source>
        <dbReference type="Proteomes" id="UP000253061"/>
    </source>
</evidence>
<dbReference type="InterPro" id="IPR051532">
    <property type="entry name" value="Ester_Hydrolysis_Enzymes"/>
</dbReference>
<organism evidence="3 4">
    <name type="scientific">Thalassospira profundimaris</name>
    <dbReference type="NCBI Taxonomy" id="502049"/>
    <lineage>
        <taxon>Bacteria</taxon>
        <taxon>Pseudomonadati</taxon>
        <taxon>Pseudomonadota</taxon>
        <taxon>Alphaproteobacteria</taxon>
        <taxon>Rhodospirillales</taxon>
        <taxon>Thalassospiraceae</taxon>
        <taxon>Thalassospira</taxon>
    </lineage>
</organism>
<proteinExistence type="predicted"/>
<feature type="signal peptide" evidence="1">
    <location>
        <begin position="1"/>
        <end position="49"/>
    </location>
</feature>
<dbReference type="InterPro" id="IPR013830">
    <property type="entry name" value="SGNH_hydro"/>
</dbReference>
<reference evidence="3 4" key="1">
    <citation type="submission" date="2014-07" db="EMBL/GenBank/DDBJ databases">
        <title>Draft genome sequence of Thalassospira profundimaris R8-17.</title>
        <authorList>
            <person name="Lai Q."/>
            <person name="Shao Z."/>
        </authorList>
    </citation>
    <scope>NUCLEOTIDE SEQUENCE [LARGE SCALE GENOMIC DNA]</scope>
    <source>
        <strain evidence="3 4">R8-17</strain>
    </source>
</reference>
<dbReference type="Pfam" id="PF13472">
    <property type="entry name" value="Lipase_GDSL_2"/>
    <property type="match status" value="1"/>
</dbReference>
<dbReference type="InterPro" id="IPR036514">
    <property type="entry name" value="SGNH_hydro_sf"/>
</dbReference>
<dbReference type="PANTHER" id="PTHR30383:SF24">
    <property type="entry name" value="THIOESTERASE 1_PROTEASE 1_LYSOPHOSPHOLIPASE L1"/>
    <property type="match status" value="1"/>
</dbReference>
<dbReference type="Proteomes" id="UP000253061">
    <property type="component" value="Unassembled WGS sequence"/>
</dbReference>
<feature type="chain" id="PRO_5017034837" evidence="1">
    <location>
        <begin position="50"/>
        <end position="241"/>
    </location>
</feature>
<dbReference type="RefSeq" id="WP_062956870.1">
    <property type="nucleotide sequence ID" value="NZ_JPWB01000002.1"/>
</dbReference>
<name>A0A367VIX3_9PROT</name>
<dbReference type="GO" id="GO:0004622">
    <property type="term" value="F:phosphatidylcholine lysophospholipase activity"/>
    <property type="evidence" value="ECO:0007669"/>
    <property type="project" value="TreeGrafter"/>
</dbReference>
<accession>A0A367VIX3</accession>
<comment type="caution">
    <text evidence="3">The sequence shown here is derived from an EMBL/GenBank/DDBJ whole genome shotgun (WGS) entry which is preliminary data.</text>
</comment>
<dbReference type="EMBL" id="JPWB01000002">
    <property type="protein sequence ID" value="RCK24381.1"/>
    <property type="molecule type" value="Genomic_DNA"/>
</dbReference>
<gene>
    <name evidence="3" type="ORF">TH6_06740</name>
</gene>